<dbReference type="InterPro" id="IPR010985">
    <property type="entry name" value="Ribbon_hlx_hlx"/>
</dbReference>
<reference evidence="2" key="1">
    <citation type="journal article" date="2019" name="Int. J. Syst. Evol. Microbiol.">
        <title>The Global Catalogue of Microorganisms (GCM) 10K type strain sequencing project: providing services to taxonomists for standard genome sequencing and annotation.</title>
        <authorList>
            <consortium name="The Broad Institute Genomics Platform"/>
            <consortium name="The Broad Institute Genome Sequencing Center for Infectious Disease"/>
            <person name="Wu L."/>
            <person name="Ma J."/>
        </authorList>
    </citation>
    <scope>NUCLEOTIDE SEQUENCE [LARGE SCALE GENOMIC DNA]</scope>
    <source>
        <strain evidence="2">CCUG 62981</strain>
    </source>
</reference>
<name>A0ABV9NE42_9PROT</name>
<evidence type="ECO:0000313" key="2">
    <source>
        <dbReference type="Proteomes" id="UP001596024"/>
    </source>
</evidence>
<accession>A0ABV9NE42</accession>
<evidence type="ECO:0000313" key="1">
    <source>
        <dbReference type="EMBL" id="MFC4725804.1"/>
    </source>
</evidence>
<organism evidence="1 2">
    <name type="scientific">Glycocaulis abyssi</name>
    <dbReference type="NCBI Taxonomy" id="1433403"/>
    <lineage>
        <taxon>Bacteria</taxon>
        <taxon>Pseudomonadati</taxon>
        <taxon>Pseudomonadota</taxon>
        <taxon>Alphaproteobacteria</taxon>
        <taxon>Maricaulales</taxon>
        <taxon>Maricaulaceae</taxon>
        <taxon>Glycocaulis</taxon>
    </lineage>
</organism>
<dbReference type="RefSeq" id="WP_371392770.1">
    <property type="nucleotide sequence ID" value="NZ_CP163421.1"/>
</dbReference>
<dbReference type="InterPro" id="IPR045944">
    <property type="entry name" value="DUF6364"/>
</dbReference>
<protein>
    <submittedName>
        <fullName evidence="1">DUF6364 family protein</fullName>
    </submittedName>
</protein>
<proteinExistence type="predicted"/>
<dbReference type="Pfam" id="PF19891">
    <property type="entry name" value="DUF6364"/>
    <property type="match status" value="1"/>
</dbReference>
<comment type="caution">
    <text evidence="1">The sequence shown here is derived from an EMBL/GenBank/DDBJ whole genome shotgun (WGS) entry which is preliminary data.</text>
</comment>
<dbReference type="SUPFAM" id="SSF47598">
    <property type="entry name" value="Ribbon-helix-helix"/>
    <property type="match status" value="1"/>
</dbReference>
<gene>
    <name evidence="1" type="ORF">ACFPB0_10920</name>
</gene>
<dbReference type="EMBL" id="JBHSGQ010000005">
    <property type="protein sequence ID" value="MFC4725804.1"/>
    <property type="molecule type" value="Genomic_DNA"/>
</dbReference>
<dbReference type="Proteomes" id="UP001596024">
    <property type="component" value="Unassembled WGS sequence"/>
</dbReference>
<sequence length="91" mass="10510">MTKNLTLAIEDELLDRARIIAAIRRTSVNAMVREYLEREVRREGDDARRADAWAAFFRETGTPRSGPEAGEGVKFDREELYNEVLRERGLL</sequence>
<keyword evidence="2" id="KW-1185">Reference proteome</keyword>